<name>A0A2T0S592_9PSEU</name>
<dbReference type="OrthoDB" id="3698189at2"/>
<comment type="caution">
    <text evidence="1">The sequence shown here is derived from an EMBL/GenBank/DDBJ whole genome shotgun (WGS) entry which is preliminary data.</text>
</comment>
<organism evidence="1 2">
    <name type="scientific">Umezawaea tangerina</name>
    <dbReference type="NCBI Taxonomy" id="84725"/>
    <lineage>
        <taxon>Bacteria</taxon>
        <taxon>Bacillati</taxon>
        <taxon>Actinomycetota</taxon>
        <taxon>Actinomycetes</taxon>
        <taxon>Pseudonocardiales</taxon>
        <taxon>Pseudonocardiaceae</taxon>
        <taxon>Umezawaea</taxon>
    </lineage>
</organism>
<accession>A0A2T0S592</accession>
<evidence type="ECO:0000313" key="2">
    <source>
        <dbReference type="Proteomes" id="UP000239494"/>
    </source>
</evidence>
<reference evidence="1 2" key="1">
    <citation type="submission" date="2018-03" db="EMBL/GenBank/DDBJ databases">
        <title>Genomic Encyclopedia of Archaeal and Bacterial Type Strains, Phase II (KMG-II): from individual species to whole genera.</title>
        <authorList>
            <person name="Goeker M."/>
        </authorList>
    </citation>
    <scope>NUCLEOTIDE SEQUENCE [LARGE SCALE GENOMIC DNA]</scope>
    <source>
        <strain evidence="1 2">DSM 44720</strain>
    </source>
</reference>
<sequence length="324" mass="36049">MDESLDELGTRIDELTERLDRVTGFRSWGEETQHHDRLEELERRVGDHTLHEVTETLELLKSRVDDIAGGAQDSGMSLQTLQTRLLLVERRLKASGGTSSADLERWPTTVRDLVEQVQGGLEASERLLPDHLEAMLVERIGRPGELRAQRNQSLRAAVTAAKAAAAAAAALEDGTAYAAAIKQWKTAIDSAATLRKQLTEATATAQRSTDDLAIARREHNLAVAPHTKGLQARSTLAKKIRTRLGEILRDDLLMPIWFDRVLGPTAPANNTQEWLDTAVEVVLYRLMHHIEDPVLALGQRPDDTGGAQEYDRLLRRCARSRQSR</sequence>
<proteinExistence type="predicted"/>
<dbReference type="Proteomes" id="UP000239494">
    <property type="component" value="Unassembled WGS sequence"/>
</dbReference>
<evidence type="ECO:0000313" key="1">
    <source>
        <dbReference type="EMBL" id="PRY28580.1"/>
    </source>
</evidence>
<gene>
    <name evidence="1" type="ORF">CLV43_1283</name>
</gene>
<dbReference type="AlphaFoldDB" id="A0A2T0S592"/>
<dbReference type="EMBL" id="PVTF01000028">
    <property type="protein sequence ID" value="PRY28580.1"/>
    <property type="molecule type" value="Genomic_DNA"/>
</dbReference>
<keyword evidence="2" id="KW-1185">Reference proteome</keyword>
<protein>
    <submittedName>
        <fullName evidence="1">Uncharacterized protein</fullName>
    </submittedName>
</protein>
<dbReference type="RefSeq" id="WP_106197054.1">
    <property type="nucleotide sequence ID" value="NZ_PVTF01000028.1"/>
</dbReference>